<evidence type="ECO:0000313" key="1">
    <source>
        <dbReference type="EMBL" id="RNA24157.1"/>
    </source>
</evidence>
<accession>A0A3M7RL88</accession>
<keyword evidence="1" id="KW-0378">Hydrolase</keyword>
<organism evidence="1 2">
    <name type="scientific">Brachionus plicatilis</name>
    <name type="common">Marine rotifer</name>
    <name type="synonym">Brachionus muelleri</name>
    <dbReference type="NCBI Taxonomy" id="10195"/>
    <lineage>
        <taxon>Eukaryota</taxon>
        <taxon>Metazoa</taxon>
        <taxon>Spiralia</taxon>
        <taxon>Gnathifera</taxon>
        <taxon>Rotifera</taxon>
        <taxon>Eurotatoria</taxon>
        <taxon>Monogononta</taxon>
        <taxon>Pseudotrocha</taxon>
        <taxon>Ploima</taxon>
        <taxon>Brachionidae</taxon>
        <taxon>Brachionus</taxon>
    </lineage>
</organism>
<name>A0A3M7RL88_BRAPC</name>
<keyword evidence="1" id="KW-0255">Endonuclease</keyword>
<sequence length="126" mass="14862">MLRWLGHELRMKDTRKPKRALQWTPQGRRKVGRSAVTWRSTIKKELIEMGMTWGEARVKAKDRFEWKSKEKRGIIFEYCCDYIEAEISVESEQQDLYSAQELVQPITSATVIIRGRGRPPKKIKIL</sequence>
<dbReference type="GO" id="GO:0004519">
    <property type="term" value="F:endonuclease activity"/>
    <property type="evidence" value="ECO:0007669"/>
    <property type="project" value="UniProtKB-KW"/>
</dbReference>
<dbReference type="EMBL" id="REGN01003163">
    <property type="protein sequence ID" value="RNA24157.1"/>
    <property type="molecule type" value="Genomic_DNA"/>
</dbReference>
<gene>
    <name evidence="1" type="ORF">BpHYR1_009359</name>
</gene>
<evidence type="ECO:0000313" key="2">
    <source>
        <dbReference type="Proteomes" id="UP000276133"/>
    </source>
</evidence>
<keyword evidence="1" id="KW-0695">RNA-directed DNA polymerase</keyword>
<dbReference type="OrthoDB" id="10059790at2759"/>
<protein>
    <submittedName>
        <fullName evidence="1">Endonuclease-reverse transcriptase</fullName>
    </submittedName>
</protein>
<keyword evidence="1" id="KW-0548">Nucleotidyltransferase</keyword>
<keyword evidence="1" id="KW-0808">Transferase</keyword>
<comment type="caution">
    <text evidence="1">The sequence shown here is derived from an EMBL/GenBank/DDBJ whole genome shotgun (WGS) entry which is preliminary data.</text>
</comment>
<reference evidence="1 2" key="1">
    <citation type="journal article" date="2018" name="Sci. Rep.">
        <title>Genomic signatures of local adaptation to the degree of environmental predictability in rotifers.</title>
        <authorList>
            <person name="Franch-Gras L."/>
            <person name="Hahn C."/>
            <person name="Garcia-Roger E.M."/>
            <person name="Carmona M.J."/>
            <person name="Serra M."/>
            <person name="Gomez A."/>
        </authorList>
    </citation>
    <scope>NUCLEOTIDE SEQUENCE [LARGE SCALE GENOMIC DNA]</scope>
    <source>
        <strain evidence="1">HYR1</strain>
    </source>
</reference>
<dbReference type="AlphaFoldDB" id="A0A3M7RL88"/>
<keyword evidence="1" id="KW-0540">Nuclease</keyword>
<proteinExistence type="predicted"/>
<dbReference type="GO" id="GO:0003964">
    <property type="term" value="F:RNA-directed DNA polymerase activity"/>
    <property type="evidence" value="ECO:0007669"/>
    <property type="project" value="UniProtKB-KW"/>
</dbReference>
<dbReference type="Proteomes" id="UP000276133">
    <property type="component" value="Unassembled WGS sequence"/>
</dbReference>
<keyword evidence="2" id="KW-1185">Reference proteome</keyword>